<gene>
    <name evidence="2" type="ORF">ASZ90_006899</name>
</gene>
<comment type="caution">
    <text evidence="2">The sequence shown here is derived from an EMBL/GenBank/DDBJ whole genome shotgun (WGS) entry which is preliminary data.</text>
</comment>
<evidence type="ECO:0008006" key="3">
    <source>
        <dbReference type="Google" id="ProtNLM"/>
    </source>
</evidence>
<sequence>MVKARYGDVLSCEVCGLTVIVDEECGCASVDIICCEEPMVHTGVSKLKLLQTAAEPKKRAKAKKAKTVKKKAPKAKKKPVKKTSKKAAKKK</sequence>
<protein>
    <recommendedName>
        <fullName evidence="3">Desulfoferrodoxin N-terminal domain-containing protein</fullName>
    </recommendedName>
</protein>
<dbReference type="EMBL" id="LNQE01000913">
    <property type="protein sequence ID" value="KUG23329.1"/>
    <property type="molecule type" value="Genomic_DNA"/>
</dbReference>
<dbReference type="AlphaFoldDB" id="A0A0W8FRE6"/>
<reference evidence="2" key="1">
    <citation type="journal article" date="2015" name="Proc. Natl. Acad. Sci. U.S.A.">
        <title>Networks of energetic and metabolic interactions define dynamics in microbial communities.</title>
        <authorList>
            <person name="Embree M."/>
            <person name="Liu J.K."/>
            <person name="Al-Bassam M.M."/>
            <person name="Zengler K."/>
        </authorList>
    </citation>
    <scope>NUCLEOTIDE SEQUENCE</scope>
</reference>
<evidence type="ECO:0000256" key="1">
    <source>
        <dbReference type="SAM" id="MobiDB-lite"/>
    </source>
</evidence>
<evidence type="ECO:0000313" key="2">
    <source>
        <dbReference type="EMBL" id="KUG23329.1"/>
    </source>
</evidence>
<proteinExistence type="predicted"/>
<feature type="compositionally biased region" description="Basic residues" evidence="1">
    <location>
        <begin position="58"/>
        <end position="91"/>
    </location>
</feature>
<feature type="region of interest" description="Disordered" evidence="1">
    <location>
        <begin position="55"/>
        <end position="91"/>
    </location>
</feature>
<name>A0A0W8FRE6_9ZZZZ</name>
<accession>A0A0W8FRE6</accession>
<organism evidence="2">
    <name type="scientific">hydrocarbon metagenome</name>
    <dbReference type="NCBI Taxonomy" id="938273"/>
    <lineage>
        <taxon>unclassified sequences</taxon>
        <taxon>metagenomes</taxon>
        <taxon>ecological metagenomes</taxon>
    </lineage>
</organism>